<feature type="transmembrane region" description="Helical" evidence="1">
    <location>
        <begin position="7"/>
        <end position="27"/>
    </location>
</feature>
<reference evidence="2 3" key="1">
    <citation type="journal article" date="2017" name="Poromechanics V (2013)">
        <title>Genomic Characterization of the Arsenic-Tolerant Actinobacterium, &lt;i&gt;Rhodococcus erythropolis&lt;/i&gt; S43.</title>
        <authorList>
            <person name="Retamal-Morales G."/>
            <person name="Mehnert M."/>
            <person name="Schwabe R."/>
            <person name="Tischler D."/>
            <person name="Schloemann M."/>
            <person name="Levican G.J."/>
        </authorList>
    </citation>
    <scope>NUCLEOTIDE SEQUENCE [LARGE SCALE GENOMIC DNA]</scope>
    <source>
        <strain evidence="2 3">S43</strain>
    </source>
</reference>
<keyword evidence="1" id="KW-0812">Transmembrane</keyword>
<dbReference type="EMBL" id="MRBO01000288">
    <property type="protein sequence ID" value="KAB2585741.1"/>
    <property type="molecule type" value="Genomic_DNA"/>
</dbReference>
<evidence type="ECO:0000256" key="1">
    <source>
        <dbReference type="SAM" id="Phobius"/>
    </source>
</evidence>
<accession>A0A5N5E7C8</accession>
<gene>
    <name evidence="2" type="ORF">BS297_08785</name>
</gene>
<keyword evidence="1" id="KW-1133">Transmembrane helix</keyword>
<organism evidence="2 3">
    <name type="scientific">Rhodococcus erythropolis</name>
    <name type="common">Arthrobacter picolinophilus</name>
    <dbReference type="NCBI Taxonomy" id="1833"/>
    <lineage>
        <taxon>Bacteria</taxon>
        <taxon>Bacillati</taxon>
        <taxon>Actinomycetota</taxon>
        <taxon>Actinomycetes</taxon>
        <taxon>Mycobacteriales</taxon>
        <taxon>Nocardiaceae</taxon>
        <taxon>Rhodococcus</taxon>
        <taxon>Rhodococcus erythropolis group</taxon>
    </lineage>
</organism>
<comment type="caution">
    <text evidence="2">The sequence shown here is derived from an EMBL/GenBank/DDBJ whole genome shotgun (WGS) entry which is preliminary data.</text>
</comment>
<keyword evidence="1" id="KW-0472">Membrane</keyword>
<proteinExistence type="predicted"/>
<sequence length="76" mass="8176">MLTFIVRYGYVPFMLLGINGAAIALAASGAPKWSLVALILFAVACSFAAERALPYESSWNAPGPDRFRDAVHAFVN</sequence>
<evidence type="ECO:0000313" key="3">
    <source>
        <dbReference type="Proteomes" id="UP000325576"/>
    </source>
</evidence>
<feature type="transmembrane region" description="Helical" evidence="1">
    <location>
        <begin position="33"/>
        <end position="49"/>
    </location>
</feature>
<dbReference type="Proteomes" id="UP000325576">
    <property type="component" value="Unassembled WGS sequence"/>
</dbReference>
<protein>
    <submittedName>
        <fullName evidence="2">Fatty acid hydroxylase</fullName>
    </submittedName>
</protein>
<dbReference type="AlphaFoldDB" id="A0A5N5E7C8"/>
<evidence type="ECO:0000313" key="2">
    <source>
        <dbReference type="EMBL" id="KAB2585741.1"/>
    </source>
</evidence>
<name>A0A5N5E7C8_RHOER</name>
<feature type="non-terminal residue" evidence="2">
    <location>
        <position position="76"/>
    </location>
</feature>